<gene>
    <name evidence="4" type="ORF">CLOBOL_02094</name>
</gene>
<dbReference type="EC" id="3.1.-.-" evidence="3"/>
<dbReference type="InterPro" id="IPR003477">
    <property type="entry name" value="PemK-like"/>
</dbReference>
<dbReference type="InterPro" id="IPR011067">
    <property type="entry name" value="Plasmid_toxin/cell-grow_inhib"/>
</dbReference>
<name>A8RN43_ENTBW</name>
<keyword evidence="3" id="KW-0255">Endonuclease</keyword>
<keyword evidence="3" id="KW-0540">Nuclease</keyword>
<dbReference type="Gene3D" id="2.30.30.110">
    <property type="match status" value="1"/>
</dbReference>
<dbReference type="SUPFAM" id="SSF50118">
    <property type="entry name" value="Cell growth inhibitor/plasmid maintenance toxic component"/>
    <property type="match status" value="1"/>
</dbReference>
<sequence length="136" mass="15199">MLNTSEGIFLFPENQAGEGRIKVNILRGDLYYADLTPVTGSEQGGVRPVLMIQNDMGNRFSPTVIVAAVTSRQDKHPLPTHVPISPNHCGLKEHSVVLLEQIRTIDRVRLREYIGRLTEEDMEQVDHALRISIGLS</sequence>
<keyword evidence="2" id="KW-1277">Toxin-antitoxin system</keyword>
<evidence type="ECO:0000313" key="5">
    <source>
        <dbReference type="Proteomes" id="UP000005396"/>
    </source>
</evidence>
<dbReference type="GO" id="GO:0003677">
    <property type="term" value="F:DNA binding"/>
    <property type="evidence" value="ECO:0007669"/>
    <property type="project" value="InterPro"/>
</dbReference>
<comment type="caution">
    <text evidence="4">The sequence shown here is derived from an EMBL/GenBank/DDBJ whole genome shotgun (WGS) entry which is preliminary data.</text>
</comment>
<dbReference type="eggNOG" id="COG2337">
    <property type="taxonomic scope" value="Bacteria"/>
</dbReference>
<comment type="similarity">
    <text evidence="1 3">Belongs to the PemK/MazF family.</text>
</comment>
<dbReference type="PaxDb" id="411902-CLOBOL_02094"/>
<keyword evidence="3" id="KW-0378">Hydrolase</keyword>
<accession>A8RN43</accession>
<dbReference type="GO" id="GO:0006402">
    <property type="term" value="P:mRNA catabolic process"/>
    <property type="evidence" value="ECO:0007669"/>
    <property type="project" value="TreeGrafter"/>
</dbReference>
<dbReference type="GO" id="GO:0016075">
    <property type="term" value="P:rRNA catabolic process"/>
    <property type="evidence" value="ECO:0007669"/>
    <property type="project" value="TreeGrafter"/>
</dbReference>
<reference evidence="4 5" key="1">
    <citation type="submission" date="2007-08" db="EMBL/GenBank/DDBJ databases">
        <authorList>
            <person name="Fulton L."/>
            <person name="Clifton S."/>
            <person name="Fulton B."/>
            <person name="Xu J."/>
            <person name="Minx P."/>
            <person name="Pepin K.H."/>
            <person name="Johnson M."/>
            <person name="Thiruvilangam P."/>
            <person name="Bhonagiri V."/>
            <person name="Nash W.E."/>
            <person name="Mardis E.R."/>
            <person name="Wilson R.K."/>
        </authorList>
    </citation>
    <scope>NUCLEOTIDE SEQUENCE [LARGE SCALE GENOMIC DNA]</scope>
    <source>
        <strain evidence="5">ATCC BAA-613 / DSM 15670 / CCUG 46953 / JCM 12243 / WAL 16351</strain>
    </source>
</reference>
<evidence type="ECO:0000256" key="1">
    <source>
        <dbReference type="ARBA" id="ARBA00007521"/>
    </source>
</evidence>
<dbReference type="Proteomes" id="UP000005396">
    <property type="component" value="Unassembled WGS sequence"/>
</dbReference>
<dbReference type="AlphaFoldDB" id="A8RN43"/>
<evidence type="ECO:0000256" key="3">
    <source>
        <dbReference type="PIRNR" id="PIRNR033490"/>
    </source>
</evidence>
<organism evidence="4 5">
    <name type="scientific">Enterocloster bolteae (strain ATCC BAA-613 / DSM 15670 / CCUG 46953 / JCM 12243 / WAL 16351)</name>
    <name type="common">Clostridium bolteae</name>
    <dbReference type="NCBI Taxonomy" id="411902"/>
    <lineage>
        <taxon>Bacteria</taxon>
        <taxon>Bacillati</taxon>
        <taxon>Bacillota</taxon>
        <taxon>Clostridia</taxon>
        <taxon>Lachnospirales</taxon>
        <taxon>Lachnospiraceae</taxon>
        <taxon>Enterocloster</taxon>
    </lineage>
</organism>
<dbReference type="PANTHER" id="PTHR33988:SF2">
    <property type="entry name" value="ENDORIBONUCLEASE MAZF"/>
    <property type="match status" value="1"/>
</dbReference>
<reference evidence="4 5" key="2">
    <citation type="submission" date="2007-09" db="EMBL/GenBank/DDBJ databases">
        <title>Draft genome sequence of Clostridium bolteae (ATCC BAA-613).</title>
        <authorList>
            <person name="Sudarsanam P."/>
            <person name="Ley R."/>
            <person name="Guruge J."/>
            <person name="Turnbaugh P.J."/>
            <person name="Mahowald M."/>
            <person name="Liep D."/>
            <person name="Gordon J."/>
        </authorList>
    </citation>
    <scope>NUCLEOTIDE SEQUENCE [LARGE SCALE GENOMIC DNA]</scope>
    <source>
        <strain evidence="5">ATCC BAA-613 / DSM 15670 / CCUG 46953 / JCM 12243 / WAL 16351</strain>
    </source>
</reference>
<evidence type="ECO:0000256" key="2">
    <source>
        <dbReference type="ARBA" id="ARBA00022649"/>
    </source>
</evidence>
<dbReference type="GO" id="GO:0004521">
    <property type="term" value="F:RNA endonuclease activity"/>
    <property type="evidence" value="ECO:0007669"/>
    <property type="project" value="TreeGrafter"/>
</dbReference>
<comment type="function">
    <text evidence="3">Toxic component of a type II toxin-antitoxin (TA) system.</text>
</comment>
<dbReference type="HOGENOM" id="CLU_121823_1_0_9"/>
<proteinExistence type="inferred from homology"/>
<evidence type="ECO:0000313" key="4">
    <source>
        <dbReference type="EMBL" id="EDP17517.1"/>
    </source>
</evidence>
<dbReference type="PANTHER" id="PTHR33988">
    <property type="entry name" value="ENDORIBONUCLEASE MAZF-RELATED"/>
    <property type="match status" value="1"/>
</dbReference>
<dbReference type="Pfam" id="PF02452">
    <property type="entry name" value="PemK_toxin"/>
    <property type="match status" value="1"/>
</dbReference>
<protein>
    <recommendedName>
        <fullName evidence="3">mRNA interferase</fullName>
        <ecNumber evidence="3">3.1.-.-</ecNumber>
    </recommendedName>
</protein>
<dbReference type="EMBL" id="ABCC02000022">
    <property type="protein sequence ID" value="EDP17517.1"/>
    <property type="molecule type" value="Genomic_DNA"/>
</dbReference>
<dbReference type="PIRSF" id="PIRSF033490">
    <property type="entry name" value="MazF"/>
    <property type="match status" value="1"/>
</dbReference>
<dbReference type="GO" id="GO:0016787">
    <property type="term" value="F:hydrolase activity"/>
    <property type="evidence" value="ECO:0007669"/>
    <property type="project" value="UniProtKB-KW"/>
</dbReference>